<sequence>MSFNIAYFLLPGKSREVYVAAFTNCKAAFDALRYLALGELRHSPGTTTRTTKPGLTTSRKPGTDETTSRVTLLQVCNGGQARKRQKKWEMKDEAIKKLEESLSDGELSI</sequence>
<protein>
    <submittedName>
        <fullName evidence="1">Uncharacterized protein</fullName>
    </submittedName>
</protein>
<proteinExistence type="predicted"/>
<name>A0AC60PLC1_IXOPE</name>
<evidence type="ECO:0000313" key="1">
    <source>
        <dbReference type="EMBL" id="KAG0421715.1"/>
    </source>
</evidence>
<dbReference type="Proteomes" id="UP000805193">
    <property type="component" value="Unassembled WGS sequence"/>
</dbReference>
<comment type="caution">
    <text evidence="1">The sequence shown here is derived from an EMBL/GenBank/DDBJ whole genome shotgun (WGS) entry which is preliminary data.</text>
</comment>
<keyword evidence="2" id="KW-1185">Reference proteome</keyword>
<organism evidence="1 2">
    <name type="scientific">Ixodes persulcatus</name>
    <name type="common">Taiga tick</name>
    <dbReference type="NCBI Taxonomy" id="34615"/>
    <lineage>
        <taxon>Eukaryota</taxon>
        <taxon>Metazoa</taxon>
        <taxon>Ecdysozoa</taxon>
        <taxon>Arthropoda</taxon>
        <taxon>Chelicerata</taxon>
        <taxon>Arachnida</taxon>
        <taxon>Acari</taxon>
        <taxon>Parasitiformes</taxon>
        <taxon>Ixodida</taxon>
        <taxon>Ixodoidea</taxon>
        <taxon>Ixodidae</taxon>
        <taxon>Ixodinae</taxon>
        <taxon>Ixodes</taxon>
    </lineage>
</organism>
<accession>A0AC60PLC1</accession>
<gene>
    <name evidence="1" type="ORF">HPB47_002411</name>
</gene>
<evidence type="ECO:0000313" key="2">
    <source>
        <dbReference type="Proteomes" id="UP000805193"/>
    </source>
</evidence>
<reference evidence="1 2" key="1">
    <citation type="journal article" date="2020" name="Cell">
        <title>Large-Scale Comparative Analyses of Tick Genomes Elucidate Their Genetic Diversity and Vector Capacities.</title>
        <authorList>
            <consortium name="Tick Genome and Microbiome Consortium (TIGMIC)"/>
            <person name="Jia N."/>
            <person name="Wang J."/>
            <person name="Shi W."/>
            <person name="Du L."/>
            <person name="Sun Y."/>
            <person name="Zhan W."/>
            <person name="Jiang J.F."/>
            <person name="Wang Q."/>
            <person name="Zhang B."/>
            <person name="Ji P."/>
            <person name="Bell-Sakyi L."/>
            <person name="Cui X.M."/>
            <person name="Yuan T.T."/>
            <person name="Jiang B.G."/>
            <person name="Yang W.F."/>
            <person name="Lam T.T."/>
            <person name="Chang Q.C."/>
            <person name="Ding S.J."/>
            <person name="Wang X.J."/>
            <person name="Zhu J.G."/>
            <person name="Ruan X.D."/>
            <person name="Zhao L."/>
            <person name="Wei J.T."/>
            <person name="Ye R.Z."/>
            <person name="Que T.C."/>
            <person name="Du C.H."/>
            <person name="Zhou Y.H."/>
            <person name="Cheng J.X."/>
            <person name="Dai P.F."/>
            <person name="Guo W.B."/>
            <person name="Han X.H."/>
            <person name="Huang E.J."/>
            <person name="Li L.F."/>
            <person name="Wei W."/>
            <person name="Gao Y.C."/>
            <person name="Liu J.Z."/>
            <person name="Shao H.Z."/>
            <person name="Wang X."/>
            <person name="Wang C.C."/>
            <person name="Yang T.C."/>
            <person name="Huo Q.B."/>
            <person name="Li W."/>
            <person name="Chen H.Y."/>
            <person name="Chen S.E."/>
            <person name="Zhou L.G."/>
            <person name="Ni X.B."/>
            <person name="Tian J.H."/>
            <person name="Sheng Y."/>
            <person name="Liu T."/>
            <person name="Pan Y.S."/>
            <person name="Xia L.Y."/>
            <person name="Li J."/>
            <person name="Zhao F."/>
            <person name="Cao W.C."/>
        </authorList>
    </citation>
    <scope>NUCLEOTIDE SEQUENCE [LARGE SCALE GENOMIC DNA]</scope>
    <source>
        <strain evidence="1">Iper-2018</strain>
    </source>
</reference>
<dbReference type="EMBL" id="JABSTQ010010326">
    <property type="protein sequence ID" value="KAG0421715.1"/>
    <property type="molecule type" value="Genomic_DNA"/>
</dbReference>